<evidence type="ECO:0000313" key="2">
    <source>
        <dbReference type="EMBL" id="CAE0463960.1"/>
    </source>
</evidence>
<protein>
    <submittedName>
        <fullName evidence="2">Uncharacterized protein</fullName>
    </submittedName>
</protein>
<accession>A0A7S3Q2M6</accession>
<proteinExistence type="predicted"/>
<feature type="chain" id="PRO_5031051981" evidence="1">
    <location>
        <begin position="23"/>
        <end position="223"/>
    </location>
</feature>
<reference evidence="2" key="1">
    <citation type="submission" date="2021-01" db="EMBL/GenBank/DDBJ databases">
        <authorList>
            <person name="Corre E."/>
            <person name="Pelletier E."/>
            <person name="Niang G."/>
            <person name="Scheremetjew M."/>
            <person name="Finn R."/>
            <person name="Kale V."/>
            <person name="Holt S."/>
            <person name="Cochrane G."/>
            <person name="Meng A."/>
            <person name="Brown T."/>
            <person name="Cohen L."/>
        </authorList>
    </citation>
    <scope>NUCLEOTIDE SEQUENCE</scope>
    <source>
        <strain evidence="2">MM31A-1</strain>
    </source>
</reference>
<organism evidence="2">
    <name type="scientific">Chaetoceros debilis</name>
    <dbReference type="NCBI Taxonomy" id="122233"/>
    <lineage>
        <taxon>Eukaryota</taxon>
        <taxon>Sar</taxon>
        <taxon>Stramenopiles</taxon>
        <taxon>Ochrophyta</taxon>
        <taxon>Bacillariophyta</taxon>
        <taxon>Coscinodiscophyceae</taxon>
        <taxon>Chaetocerotophycidae</taxon>
        <taxon>Chaetocerotales</taxon>
        <taxon>Chaetocerotaceae</taxon>
        <taxon>Chaetoceros</taxon>
    </lineage>
</organism>
<evidence type="ECO:0000256" key="1">
    <source>
        <dbReference type="SAM" id="SignalP"/>
    </source>
</evidence>
<name>A0A7S3Q2M6_9STRA</name>
<gene>
    <name evidence="2" type="ORF">CDEB00056_LOCUS8801</name>
</gene>
<dbReference type="EMBL" id="HBIO01011318">
    <property type="protein sequence ID" value="CAE0463960.1"/>
    <property type="molecule type" value="Transcribed_RNA"/>
</dbReference>
<sequence>MTVKEIYTILLIFTILIHDVSSQRRTKNKFQVVRCSDTDAGTAPYNSLQTYWHNTQCPGTWPNSDQKVCGGDTLDKGTFTVLGFSREIMKVNIKGANAFNLYSVYFLPFGGNPCSEKVFVGEFTTDSNGDSTGKLRDCGAKGDTTNTPSCVNKVLGGRSTMADISSLAVNGGTFLVYSRGPWDTSGGVLNTSDGTVNGIFNNPEPWEGVTEQFDRIQFVTGLS</sequence>
<dbReference type="AlphaFoldDB" id="A0A7S3Q2M6"/>
<keyword evidence="1" id="KW-0732">Signal</keyword>
<feature type="signal peptide" evidence="1">
    <location>
        <begin position="1"/>
        <end position="22"/>
    </location>
</feature>